<keyword evidence="4" id="KW-1185">Reference proteome</keyword>
<gene>
    <name evidence="3" type="ORF">FGO68_gene445</name>
</gene>
<feature type="domain" description="Phosphatidic acid phosphatase type 2/haloperoxidase" evidence="2">
    <location>
        <begin position="85"/>
        <end position="200"/>
    </location>
</feature>
<dbReference type="PANTHER" id="PTHR14969">
    <property type="entry name" value="SPHINGOSINE-1-PHOSPHATE PHOSPHOHYDROLASE"/>
    <property type="match status" value="1"/>
</dbReference>
<feature type="transmembrane region" description="Helical" evidence="1">
    <location>
        <begin position="302"/>
        <end position="322"/>
    </location>
</feature>
<evidence type="ECO:0000313" key="4">
    <source>
        <dbReference type="Proteomes" id="UP000785679"/>
    </source>
</evidence>
<keyword evidence="1" id="KW-0472">Membrane</keyword>
<keyword evidence="1" id="KW-1133">Transmembrane helix</keyword>
<feature type="transmembrane region" description="Helical" evidence="1">
    <location>
        <begin position="334"/>
        <end position="355"/>
    </location>
</feature>
<keyword evidence="1" id="KW-0812">Transmembrane</keyword>
<dbReference type="AlphaFoldDB" id="A0A8J8T0C0"/>
<evidence type="ECO:0000259" key="2">
    <source>
        <dbReference type="SMART" id="SM00014"/>
    </source>
</evidence>
<dbReference type="EMBL" id="RRYP01011814">
    <property type="protein sequence ID" value="TNV77492.1"/>
    <property type="molecule type" value="Genomic_DNA"/>
</dbReference>
<evidence type="ECO:0000313" key="3">
    <source>
        <dbReference type="EMBL" id="TNV77492.1"/>
    </source>
</evidence>
<dbReference type="InterPro" id="IPR036938">
    <property type="entry name" value="PAP2/HPO_sf"/>
</dbReference>
<sequence length="387" mass="43796">MNTDIYKMKEVYSYGKYLLGLALILTLEQFHRQPLYDWSLPLIISMQKSSLQSINFLFTTASAVTEIENFYLAFLVAYAFKSPQQGLYYLSFISTIWVVKNFGKLAYHDPRPYMSHDLIQAVGCEREFGNPSGHSTQSAAITVFLALELCEGGGQLVSGLMLAGGVFGLVGFSRVYQGLHSVNQVIFGYQLGIWLAIFFHYKLKAVIIESKREALKWYAAVCSIGFAVQVITFYWVHLTFEIDPEWTRRIESKCGDMGENIYKTYEYKSFVNAGVCFMPLFAIIGCRYSSVNVFAESTKEKLLKLIASGIMMIPGVVVHKIFTVNKFNYNGVLNAWIILMGRTIIPSVLIGSLVFRWTNSLYCVFKQSKPRKVDQAEPLLPLNVAIN</sequence>
<accession>A0A8J8T0C0</accession>
<feature type="transmembrane region" description="Helical" evidence="1">
    <location>
        <begin position="270"/>
        <end position="290"/>
    </location>
</feature>
<dbReference type="SMART" id="SM00014">
    <property type="entry name" value="acidPPc"/>
    <property type="match status" value="1"/>
</dbReference>
<evidence type="ECO:0000256" key="1">
    <source>
        <dbReference type="SAM" id="Phobius"/>
    </source>
</evidence>
<dbReference type="GO" id="GO:0042392">
    <property type="term" value="F:sphingosine-1-phosphate phosphatase activity"/>
    <property type="evidence" value="ECO:0007669"/>
    <property type="project" value="TreeGrafter"/>
</dbReference>
<dbReference type="SUPFAM" id="SSF48317">
    <property type="entry name" value="Acid phosphatase/Vanadium-dependent haloperoxidase"/>
    <property type="match status" value="1"/>
</dbReference>
<organism evidence="3 4">
    <name type="scientific">Halteria grandinella</name>
    <dbReference type="NCBI Taxonomy" id="5974"/>
    <lineage>
        <taxon>Eukaryota</taxon>
        <taxon>Sar</taxon>
        <taxon>Alveolata</taxon>
        <taxon>Ciliophora</taxon>
        <taxon>Intramacronucleata</taxon>
        <taxon>Spirotrichea</taxon>
        <taxon>Stichotrichia</taxon>
        <taxon>Sporadotrichida</taxon>
        <taxon>Halteriidae</taxon>
        <taxon>Halteria</taxon>
    </lineage>
</organism>
<reference evidence="3" key="1">
    <citation type="submission" date="2019-06" db="EMBL/GenBank/DDBJ databases">
        <authorList>
            <person name="Zheng W."/>
        </authorList>
    </citation>
    <scope>NUCLEOTIDE SEQUENCE</scope>
    <source>
        <strain evidence="3">QDHG01</strain>
    </source>
</reference>
<dbReference type="Proteomes" id="UP000785679">
    <property type="component" value="Unassembled WGS sequence"/>
</dbReference>
<dbReference type="CDD" id="cd01610">
    <property type="entry name" value="PAP2_like"/>
    <property type="match status" value="1"/>
</dbReference>
<dbReference type="OrthoDB" id="313456at2759"/>
<comment type="caution">
    <text evidence="3">The sequence shown here is derived from an EMBL/GenBank/DDBJ whole genome shotgun (WGS) entry which is preliminary data.</text>
</comment>
<name>A0A8J8T0C0_HALGN</name>
<dbReference type="Pfam" id="PF01569">
    <property type="entry name" value="PAP2"/>
    <property type="match status" value="1"/>
</dbReference>
<dbReference type="PANTHER" id="PTHR14969:SF13">
    <property type="entry name" value="AT30094P"/>
    <property type="match status" value="1"/>
</dbReference>
<protein>
    <recommendedName>
        <fullName evidence="2">Phosphatidic acid phosphatase type 2/haloperoxidase domain-containing protein</fullName>
    </recommendedName>
</protein>
<feature type="transmembrane region" description="Helical" evidence="1">
    <location>
        <begin position="215"/>
        <end position="236"/>
    </location>
</feature>
<dbReference type="Gene3D" id="1.20.144.10">
    <property type="entry name" value="Phosphatidic acid phosphatase type 2/haloperoxidase"/>
    <property type="match status" value="1"/>
</dbReference>
<dbReference type="InterPro" id="IPR000326">
    <property type="entry name" value="PAP2/HPO"/>
</dbReference>
<feature type="transmembrane region" description="Helical" evidence="1">
    <location>
        <begin position="186"/>
        <end position="203"/>
    </location>
</feature>
<proteinExistence type="predicted"/>